<name>A0A9X2I3W0_9FLAO</name>
<evidence type="ECO:0000256" key="1">
    <source>
        <dbReference type="SAM" id="SignalP"/>
    </source>
</evidence>
<protein>
    <recommendedName>
        <fullName evidence="4">Outer membrane protein beta-barrel domain-containing protein</fullName>
    </recommendedName>
</protein>
<dbReference type="AlphaFoldDB" id="A0A9X2I3W0"/>
<dbReference type="RefSeq" id="WP_241549647.1">
    <property type="nucleotide sequence ID" value="NZ_JANCNS010000001.1"/>
</dbReference>
<keyword evidence="1" id="KW-0732">Signal</keyword>
<evidence type="ECO:0008006" key="4">
    <source>
        <dbReference type="Google" id="ProtNLM"/>
    </source>
</evidence>
<feature type="chain" id="PRO_5040832747" description="Outer membrane protein beta-barrel domain-containing protein" evidence="1">
    <location>
        <begin position="20"/>
        <end position="202"/>
    </location>
</feature>
<proteinExistence type="predicted"/>
<gene>
    <name evidence="2" type="ORF">MKO06_05470</name>
</gene>
<feature type="signal peptide" evidence="1">
    <location>
        <begin position="1"/>
        <end position="19"/>
    </location>
</feature>
<accession>A0A9X2I3W0</accession>
<evidence type="ECO:0000313" key="2">
    <source>
        <dbReference type="EMBL" id="MCP9199345.1"/>
    </source>
</evidence>
<reference evidence="2" key="1">
    <citation type="submission" date="2022-07" db="EMBL/GenBank/DDBJ databases">
        <title>Gramela sediminis sp. nov., isolated from deep-sea sediment of the Indian Ocean.</title>
        <authorList>
            <person name="Shi H."/>
        </authorList>
    </citation>
    <scope>NUCLEOTIDE SEQUENCE</scope>
    <source>
        <strain evidence="2">GC03-9</strain>
    </source>
</reference>
<organism evidence="2 3">
    <name type="scientific">Christiangramia oceanisediminis</name>
    <dbReference type="NCBI Taxonomy" id="2920386"/>
    <lineage>
        <taxon>Bacteria</taxon>
        <taxon>Pseudomonadati</taxon>
        <taxon>Bacteroidota</taxon>
        <taxon>Flavobacteriia</taxon>
        <taxon>Flavobacteriales</taxon>
        <taxon>Flavobacteriaceae</taxon>
        <taxon>Christiangramia</taxon>
    </lineage>
</organism>
<dbReference type="Proteomes" id="UP001155280">
    <property type="component" value="Unassembled WGS sequence"/>
</dbReference>
<evidence type="ECO:0000313" key="3">
    <source>
        <dbReference type="Proteomes" id="UP001155280"/>
    </source>
</evidence>
<dbReference type="EMBL" id="JANCNS010000001">
    <property type="protein sequence ID" value="MCP9199345.1"/>
    <property type="molecule type" value="Genomic_DNA"/>
</dbReference>
<comment type="caution">
    <text evidence="2">The sequence shown here is derived from an EMBL/GenBank/DDBJ whole genome shotgun (WGS) entry which is preliminary data.</text>
</comment>
<sequence>MKLYFKCFILFFVLHGANAQNEEETESDSDAGIKVFVGGSKPFALDDNFIGDSYNLKYGAEVGVLYLFTDHWFAGAQVDVLWTDVTNSEKLGGINRTRIISSSLNGGYLTSLTGSLEFSAKLGFGHARYANRASENGRAFHDDAFITYLEPKLAYLINDGIGIYLGLNFRYDNMSIKTSDQYEDYFSSSTRLAPTVGAQFSF</sequence>
<keyword evidence="3" id="KW-1185">Reference proteome</keyword>